<reference evidence="1" key="2">
    <citation type="journal article" date="2023" name="Commun. Biol.">
        <title>Intrasexual cuticular hydrocarbon dimorphism in a wasp sheds light on hydrocarbon biosynthesis genes in Hymenoptera.</title>
        <authorList>
            <person name="Moris V.C."/>
            <person name="Podsiadlowski L."/>
            <person name="Martin S."/>
            <person name="Oeyen J.P."/>
            <person name="Donath A."/>
            <person name="Petersen M."/>
            <person name="Wilbrandt J."/>
            <person name="Misof B."/>
            <person name="Liedtke D."/>
            <person name="Thamm M."/>
            <person name="Scheiner R."/>
            <person name="Schmitt T."/>
            <person name="Niehuis O."/>
        </authorList>
    </citation>
    <scope>NUCLEOTIDE SEQUENCE</scope>
    <source>
        <strain evidence="1">GBR_01_08_01A</strain>
    </source>
</reference>
<name>A0AAD9VN88_9HYME</name>
<evidence type="ECO:0000313" key="1">
    <source>
        <dbReference type="EMBL" id="KAK2580609.1"/>
    </source>
</evidence>
<comment type="caution">
    <text evidence="1">The sequence shown here is derived from an EMBL/GenBank/DDBJ whole genome shotgun (WGS) entry which is preliminary data.</text>
</comment>
<dbReference type="Proteomes" id="UP001258017">
    <property type="component" value="Unassembled WGS sequence"/>
</dbReference>
<dbReference type="EMBL" id="JAIFRP010000050">
    <property type="protein sequence ID" value="KAK2580609.1"/>
    <property type="molecule type" value="Genomic_DNA"/>
</dbReference>
<protein>
    <submittedName>
        <fullName evidence="1">Uncharacterized protein</fullName>
    </submittedName>
</protein>
<gene>
    <name evidence="1" type="ORF">KPH14_007725</name>
</gene>
<sequence>MHRGPGKSQDGGCRTWRTRLGSYNRQEPCQSTSDAYLTRHNVGARNEGKKVFISSTLSELQFHVRQE</sequence>
<keyword evidence="2" id="KW-1185">Reference proteome</keyword>
<accession>A0AAD9VN88</accession>
<organism evidence="1 2">
    <name type="scientific">Odynerus spinipes</name>
    <dbReference type="NCBI Taxonomy" id="1348599"/>
    <lineage>
        <taxon>Eukaryota</taxon>
        <taxon>Metazoa</taxon>
        <taxon>Ecdysozoa</taxon>
        <taxon>Arthropoda</taxon>
        <taxon>Hexapoda</taxon>
        <taxon>Insecta</taxon>
        <taxon>Pterygota</taxon>
        <taxon>Neoptera</taxon>
        <taxon>Endopterygota</taxon>
        <taxon>Hymenoptera</taxon>
        <taxon>Apocrita</taxon>
        <taxon>Aculeata</taxon>
        <taxon>Vespoidea</taxon>
        <taxon>Vespidae</taxon>
        <taxon>Eumeninae</taxon>
        <taxon>Odynerus</taxon>
    </lineage>
</organism>
<proteinExistence type="predicted"/>
<evidence type="ECO:0000313" key="2">
    <source>
        <dbReference type="Proteomes" id="UP001258017"/>
    </source>
</evidence>
<dbReference type="AlphaFoldDB" id="A0AAD9VN88"/>
<reference evidence="1" key="1">
    <citation type="submission" date="2021-08" db="EMBL/GenBank/DDBJ databases">
        <authorList>
            <person name="Misof B."/>
            <person name="Oliver O."/>
            <person name="Podsiadlowski L."/>
            <person name="Donath A."/>
            <person name="Peters R."/>
            <person name="Mayer C."/>
            <person name="Rust J."/>
            <person name="Gunkel S."/>
            <person name="Lesny P."/>
            <person name="Martin S."/>
            <person name="Oeyen J.P."/>
            <person name="Petersen M."/>
            <person name="Panagiotis P."/>
            <person name="Wilbrandt J."/>
            <person name="Tanja T."/>
        </authorList>
    </citation>
    <scope>NUCLEOTIDE SEQUENCE</scope>
    <source>
        <strain evidence="1">GBR_01_08_01A</strain>
        <tissue evidence="1">Thorax + abdomen</tissue>
    </source>
</reference>